<proteinExistence type="predicted"/>
<reference evidence="1" key="2">
    <citation type="submission" date="2023-05" db="EMBL/GenBank/DDBJ databases">
        <authorList>
            <person name="Fouks B."/>
        </authorList>
    </citation>
    <scope>NUCLEOTIDE SEQUENCE</scope>
    <source>
        <strain evidence="1">Stay&amp;Tobe</strain>
        <tissue evidence="1">Testes</tissue>
    </source>
</reference>
<gene>
    <name evidence="1" type="ORF">L9F63_008933</name>
</gene>
<evidence type="ECO:0000313" key="2">
    <source>
        <dbReference type="Proteomes" id="UP001233999"/>
    </source>
</evidence>
<sequence>LLVSKLWKIDFDAGARVALNFCSYILQLVMVRLLQKLEFRPLKVPPFIHSHLSDASLSIPFYDRHE</sequence>
<organism evidence="1 2">
    <name type="scientific">Diploptera punctata</name>
    <name type="common">Pacific beetle cockroach</name>
    <dbReference type="NCBI Taxonomy" id="6984"/>
    <lineage>
        <taxon>Eukaryota</taxon>
        <taxon>Metazoa</taxon>
        <taxon>Ecdysozoa</taxon>
        <taxon>Arthropoda</taxon>
        <taxon>Hexapoda</taxon>
        <taxon>Insecta</taxon>
        <taxon>Pterygota</taxon>
        <taxon>Neoptera</taxon>
        <taxon>Polyneoptera</taxon>
        <taxon>Dictyoptera</taxon>
        <taxon>Blattodea</taxon>
        <taxon>Blaberoidea</taxon>
        <taxon>Blaberidae</taxon>
        <taxon>Diplopterinae</taxon>
        <taxon>Diploptera</taxon>
    </lineage>
</organism>
<keyword evidence="2" id="KW-1185">Reference proteome</keyword>
<accession>A0AAD7Z470</accession>
<dbReference type="AlphaFoldDB" id="A0AAD7Z470"/>
<dbReference type="Proteomes" id="UP001233999">
    <property type="component" value="Unassembled WGS sequence"/>
</dbReference>
<comment type="caution">
    <text evidence="1">The sequence shown here is derived from an EMBL/GenBank/DDBJ whole genome shotgun (WGS) entry which is preliminary data.</text>
</comment>
<feature type="non-terminal residue" evidence="1">
    <location>
        <position position="66"/>
    </location>
</feature>
<reference evidence="1" key="1">
    <citation type="journal article" date="2023" name="IScience">
        <title>Live-bearing cockroach genome reveals convergent evolutionary mechanisms linked to viviparity in insects and beyond.</title>
        <authorList>
            <person name="Fouks B."/>
            <person name="Harrison M.C."/>
            <person name="Mikhailova A.A."/>
            <person name="Marchal E."/>
            <person name="English S."/>
            <person name="Carruthers M."/>
            <person name="Jennings E.C."/>
            <person name="Chiamaka E.L."/>
            <person name="Frigard R.A."/>
            <person name="Pippel M."/>
            <person name="Attardo G.M."/>
            <person name="Benoit J.B."/>
            <person name="Bornberg-Bauer E."/>
            <person name="Tobe S.S."/>
        </authorList>
    </citation>
    <scope>NUCLEOTIDE SEQUENCE</scope>
    <source>
        <strain evidence="1">Stay&amp;Tobe</strain>
    </source>
</reference>
<dbReference type="EMBL" id="JASPKZ010010686">
    <property type="protein sequence ID" value="KAJ9573663.1"/>
    <property type="molecule type" value="Genomic_DNA"/>
</dbReference>
<evidence type="ECO:0000313" key="1">
    <source>
        <dbReference type="EMBL" id="KAJ9573663.1"/>
    </source>
</evidence>
<protein>
    <submittedName>
        <fullName evidence="1">Uncharacterized protein</fullName>
    </submittedName>
</protein>
<feature type="non-terminal residue" evidence="1">
    <location>
        <position position="1"/>
    </location>
</feature>
<name>A0AAD7Z470_DIPPU</name>